<keyword evidence="2" id="KW-0808">Transferase</keyword>
<evidence type="ECO:0000259" key="6">
    <source>
        <dbReference type="Pfam" id="PF03109"/>
    </source>
</evidence>
<dbReference type="Pfam" id="PF03109">
    <property type="entry name" value="ABC1"/>
    <property type="match status" value="1"/>
</dbReference>
<evidence type="ECO:0000256" key="1">
    <source>
        <dbReference type="ARBA" id="ARBA00009670"/>
    </source>
</evidence>
<dbReference type="OrthoDB" id="9795390at2"/>
<dbReference type="InterPro" id="IPR034646">
    <property type="entry name" value="ADCK3_dom"/>
</dbReference>
<reference evidence="7 8" key="1">
    <citation type="submission" date="2018-07" db="EMBL/GenBank/DDBJ databases">
        <title>Genomic Encyclopedia of Type Strains, Phase IV (KMG-IV): sequencing the most valuable type-strain genomes for metagenomic binning, comparative biology and taxonomic classification.</title>
        <authorList>
            <person name="Goeker M."/>
        </authorList>
    </citation>
    <scope>NUCLEOTIDE SEQUENCE [LARGE SCALE GENOMIC DNA]</scope>
    <source>
        <strain evidence="7 8">DSM 44952</strain>
    </source>
</reference>
<evidence type="ECO:0000256" key="3">
    <source>
        <dbReference type="ARBA" id="ARBA00022741"/>
    </source>
</evidence>
<dbReference type="InterPro" id="IPR051409">
    <property type="entry name" value="Atypical_kinase_ADCK"/>
</dbReference>
<evidence type="ECO:0000256" key="5">
    <source>
        <dbReference type="SAM" id="MobiDB-lite"/>
    </source>
</evidence>
<gene>
    <name evidence="7" type="ORF">DFR68_101339</name>
</gene>
<dbReference type="InterPro" id="IPR011009">
    <property type="entry name" value="Kinase-like_dom_sf"/>
</dbReference>
<comment type="caution">
    <text evidence="7">The sequence shown here is derived from an EMBL/GenBank/DDBJ whole genome shotgun (WGS) entry which is preliminary data.</text>
</comment>
<accession>A0A370HFD9</accession>
<comment type="similarity">
    <text evidence="1">Belongs to the protein kinase superfamily. ADCK protein kinase family.</text>
</comment>
<dbReference type="RefSeq" id="WP_084519916.1">
    <property type="nucleotide sequence ID" value="NZ_QQAZ01000001.1"/>
</dbReference>
<evidence type="ECO:0000256" key="4">
    <source>
        <dbReference type="ARBA" id="ARBA00022840"/>
    </source>
</evidence>
<evidence type="ECO:0000313" key="8">
    <source>
        <dbReference type="Proteomes" id="UP000255355"/>
    </source>
</evidence>
<dbReference type="PANTHER" id="PTHR43851:SF3">
    <property type="entry name" value="COENZYME Q8"/>
    <property type="match status" value="1"/>
</dbReference>
<evidence type="ECO:0000256" key="2">
    <source>
        <dbReference type="ARBA" id="ARBA00022679"/>
    </source>
</evidence>
<keyword evidence="4" id="KW-0067">ATP-binding</keyword>
<dbReference type="SUPFAM" id="SSF56112">
    <property type="entry name" value="Protein kinase-like (PK-like)"/>
    <property type="match status" value="1"/>
</dbReference>
<dbReference type="CDD" id="cd13970">
    <property type="entry name" value="ABC1_ADCK3"/>
    <property type="match status" value="1"/>
</dbReference>
<protein>
    <submittedName>
        <fullName evidence="7">Putative unusual protein kinase regulating ubiquinone biosynthesis (AarF/ABC1/UbiB family)</fullName>
    </submittedName>
</protein>
<keyword evidence="3" id="KW-0547">Nucleotide-binding</keyword>
<keyword evidence="7" id="KW-0830">Ubiquinone</keyword>
<dbReference type="PANTHER" id="PTHR43851">
    <property type="match status" value="1"/>
</dbReference>
<evidence type="ECO:0000313" key="7">
    <source>
        <dbReference type="EMBL" id="RDI55506.1"/>
    </source>
</evidence>
<dbReference type="EMBL" id="QQAZ01000001">
    <property type="protein sequence ID" value="RDI55506.1"/>
    <property type="molecule type" value="Genomic_DNA"/>
</dbReference>
<dbReference type="GO" id="GO:0016301">
    <property type="term" value="F:kinase activity"/>
    <property type="evidence" value="ECO:0007669"/>
    <property type="project" value="UniProtKB-KW"/>
</dbReference>
<keyword evidence="7" id="KW-0418">Kinase</keyword>
<keyword evidence="8" id="KW-1185">Reference proteome</keyword>
<name>A0A370HFD9_9NOCA</name>
<proteinExistence type="inferred from homology"/>
<feature type="domain" description="ABC1 atypical kinase-like" evidence="6">
    <location>
        <begin position="119"/>
        <end position="335"/>
    </location>
</feature>
<dbReference type="STRING" id="1210089.GCA_001613165_04627"/>
<dbReference type="InterPro" id="IPR004147">
    <property type="entry name" value="ABC1_dom"/>
</dbReference>
<sequence length="497" mass="54061">MPVRRVGEPSNGNRSDGGKRAFTRRPNGIPPVRKTVRNAKLAALPVAYAGRQAAGAGRRALGRPAAEVELDIQVRTAQHIFEVLGELKGCAAKLGQLLSIYELALPPELAAPYRTALAQLQDSTPTMLPDAVRRAMAASLGDSWQWYFREFDARSAASASIGQVHRGVWRDGRPVAVKVMFPGARASVLSDLEQLRRISLLATVFVPAADVKSVTEAICACVADELDYAAEAEYQRVFADAYADDPDFFVPRVIAQDGDVVVGEWVEGTPVSRLIADGPQSERDRVGLLIVRFLLSSWRRTGYLYTDPHPGNFRIMPDGRLGVLDFGACTAWPGAGFDELVRDICGGAVNGDAAEFEAAFRRHGFVDADRGFDVAAAHQAMAAVCEPMVAPTFRLSTDWLRRQVRRALNPQLSNVNRQLTMPAEFTPFARAILTALGVVCQLGTEGSIRDEFVRGSPELASEIARYDRLHAQPTDLAVARQRRAGGGPARPWFSIVG</sequence>
<dbReference type="AlphaFoldDB" id="A0A370HFD9"/>
<feature type="region of interest" description="Disordered" evidence="5">
    <location>
        <begin position="1"/>
        <end position="30"/>
    </location>
</feature>
<dbReference type="Proteomes" id="UP000255355">
    <property type="component" value="Unassembled WGS sequence"/>
</dbReference>
<organism evidence="7 8">
    <name type="scientific">Nocardia mexicana</name>
    <dbReference type="NCBI Taxonomy" id="279262"/>
    <lineage>
        <taxon>Bacteria</taxon>
        <taxon>Bacillati</taxon>
        <taxon>Actinomycetota</taxon>
        <taxon>Actinomycetes</taxon>
        <taxon>Mycobacteriales</taxon>
        <taxon>Nocardiaceae</taxon>
        <taxon>Nocardia</taxon>
    </lineage>
</organism>
<dbReference type="GO" id="GO:0005524">
    <property type="term" value="F:ATP binding"/>
    <property type="evidence" value="ECO:0007669"/>
    <property type="project" value="UniProtKB-KW"/>
</dbReference>